<comment type="similarity">
    <text evidence="1 8">Belongs to the cytochrome P450 family.</text>
</comment>
<dbReference type="GO" id="GO:0005506">
    <property type="term" value="F:iron ion binding"/>
    <property type="evidence" value="ECO:0007669"/>
    <property type="project" value="InterPro"/>
</dbReference>
<proteinExistence type="inferred from homology"/>
<accession>A0AB39S493</accession>
<evidence type="ECO:0000256" key="1">
    <source>
        <dbReference type="ARBA" id="ARBA00010617"/>
    </source>
</evidence>
<dbReference type="Pfam" id="PF00067">
    <property type="entry name" value="p450"/>
    <property type="match status" value="1"/>
</dbReference>
<organism evidence="9">
    <name type="scientific">Streptomyces sp. R35</name>
    <dbReference type="NCBI Taxonomy" id="3238630"/>
    <lineage>
        <taxon>Bacteria</taxon>
        <taxon>Bacillati</taxon>
        <taxon>Actinomycetota</taxon>
        <taxon>Actinomycetes</taxon>
        <taxon>Kitasatosporales</taxon>
        <taxon>Streptomycetaceae</taxon>
        <taxon>Streptomyces</taxon>
    </lineage>
</organism>
<dbReference type="GO" id="GO:0020037">
    <property type="term" value="F:heme binding"/>
    <property type="evidence" value="ECO:0007669"/>
    <property type="project" value="InterPro"/>
</dbReference>
<evidence type="ECO:0000256" key="2">
    <source>
        <dbReference type="ARBA" id="ARBA00022617"/>
    </source>
</evidence>
<dbReference type="PRINTS" id="PR00463">
    <property type="entry name" value="EP450I"/>
</dbReference>
<dbReference type="PROSITE" id="PS00086">
    <property type="entry name" value="CYTOCHROME_P450"/>
    <property type="match status" value="1"/>
</dbReference>
<dbReference type="CDD" id="cd11049">
    <property type="entry name" value="CYP170A1-like"/>
    <property type="match status" value="1"/>
</dbReference>
<gene>
    <name evidence="9" type="ORF">AB5J50_10435</name>
</gene>
<dbReference type="PANTHER" id="PTHR24291">
    <property type="entry name" value="CYTOCHROME P450 FAMILY 4"/>
    <property type="match status" value="1"/>
</dbReference>
<protein>
    <submittedName>
        <fullName evidence="9">Cytochrome P450</fullName>
    </submittedName>
</protein>
<evidence type="ECO:0000256" key="5">
    <source>
        <dbReference type="ARBA" id="ARBA00023004"/>
    </source>
</evidence>
<dbReference type="InterPro" id="IPR002401">
    <property type="entry name" value="Cyt_P450_E_grp-I"/>
</dbReference>
<keyword evidence="6 8" id="KW-0503">Monooxygenase</keyword>
<name>A0AB39S493_9ACTN</name>
<dbReference type="GO" id="GO:0004497">
    <property type="term" value="F:monooxygenase activity"/>
    <property type="evidence" value="ECO:0007669"/>
    <property type="project" value="UniProtKB-KW"/>
</dbReference>
<evidence type="ECO:0000256" key="3">
    <source>
        <dbReference type="ARBA" id="ARBA00022723"/>
    </source>
</evidence>
<reference evidence="9" key="1">
    <citation type="submission" date="2024-07" db="EMBL/GenBank/DDBJ databases">
        <authorList>
            <person name="Yu S.T."/>
        </authorList>
    </citation>
    <scope>NUCLEOTIDE SEQUENCE</scope>
    <source>
        <strain evidence="9">R35</strain>
    </source>
</reference>
<keyword evidence="3 7" id="KW-0479">Metal-binding</keyword>
<evidence type="ECO:0000313" key="9">
    <source>
        <dbReference type="EMBL" id="XDQ61161.1"/>
    </source>
</evidence>
<evidence type="ECO:0000256" key="4">
    <source>
        <dbReference type="ARBA" id="ARBA00023002"/>
    </source>
</evidence>
<dbReference type="PANTHER" id="PTHR24291:SF50">
    <property type="entry name" value="BIFUNCTIONAL ALBAFLAVENONE MONOOXYGENASE_TERPENE SYNTHASE"/>
    <property type="match status" value="1"/>
</dbReference>
<evidence type="ECO:0000256" key="7">
    <source>
        <dbReference type="PIRSR" id="PIRSR602401-1"/>
    </source>
</evidence>
<comment type="cofactor">
    <cofactor evidence="7">
        <name>heme</name>
        <dbReference type="ChEBI" id="CHEBI:30413"/>
    </cofactor>
</comment>
<dbReference type="InterPro" id="IPR050196">
    <property type="entry name" value="Cytochrome_P450_Monoox"/>
</dbReference>
<dbReference type="RefSeq" id="WP_369256911.1">
    <property type="nucleotide sequence ID" value="NZ_CP163440.1"/>
</dbReference>
<dbReference type="EMBL" id="CP163440">
    <property type="protein sequence ID" value="XDQ61161.1"/>
    <property type="molecule type" value="Genomic_DNA"/>
</dbReference>
<keyword evidence="4 8" id="KW-0560">Oxidoreductase</keyword>
<sequence length="468" mass="52097">MEQDLRVSSPTSWIDKKGQHAMATDHVGIAQAPGALPIVGHLFPLLRDPLRFLNTLPSYGDLVQIRLGTQTAVVVCRPELVQQVLLHDRTYDKGGPIIERIGNALGDGLASCPHSAHRRQRRSLQPAFSRTCLREYAALMTQQIDTLTIGWSDGRTVDVAAQMYDFASDTIARTLFTAEAARPAIDTVKECLPDIFRGIYQQAVLPPWLSRLPLPPNVRYERARNRASAAVSKTISLYRQDDETHGDVLSMLLKTHDDAGEVLGDAEIHAQIMTLLVAGIESTAVALTWAVHLLCQNPDVQERLRTETAKVLGTRTATWDDLPQLDLARRVITETLRIYPPGWILTRTTATEARLADAVIPPETTLIYSPYLMHHDERFNPRPSSFDPDRWLPEQEHVRGAFIPFGGGARKCIGDNYAMTLATLALSTIVAQWRLSSGDHQLPHIEPRVTLTPHGVQVRVECLQRVPD</sequence>
<dbReference type="SUPFAM" id="SSF48264">
    <property type="entry name" value="Cytochrome P450"/>
    <property type="match status" value="1"/>
</dbReference>
<keyword evidence="2 7" id="KW-0349">Heme</keyword>
<dbReference type="Gene3D" id="1.10.630.10">
    <property type="entry name" value="Cytochrome P450"/>
    <property type="match status" value="1"/>
</dbReference>
<dbReference type="InterPro" id="IPR001128">
    <property type="entry name" value="Cyt_P450"/>
</dbReference>
<dbReference type="PRINTS" id="PR00385">
    <property type="entry name" value="P450"/>
</dbReference>
<dbReference type="InterPro" id="IPR017972">
    <property type="entry name" value="Cyt_P450_CS"/>
</dbReference>
<feature type="binding site" description="axial binding residue" evidence="7">
    <location>
        <position position="412"/>
    </location>
    <ligand>
        <name>heme</name>
        <dbReference type="ChEBI" id="CHEBI:30413"/>
    </ligand>
    <ligandPart>
        <name>Fe</name>
        <dbReference type="ChEBI" id="CHEBI:18248"/>
    </ligandPart>
</feature>
<keyword evidence="5 7" id="KW-0408">Iron</keyword>
<dbReference type="InterPro" id="IPR036396">
    <property type="entry name" value="Cyt_P450_sf"/>
</dbReference>
<evidence type="ECO:0000256" key="8">
    <source>
        <dbReference type="RuleBase" id="RU000461"/>
    </source>
</evidence>
<dbReference type="GO" id="GO:0016705">
    <property type="term" value="F:oxidoreductase activity, acting on paired donors, with incorporation or reduction of molecular oxygen"/>
    <property type="evidence" value="ECO:0007669"/>
    <property type="project" value="InterPro"/>
</dbReference>
<evidence type="ECO:0000256" key="6">
    <source>
        <dbReference type="ARBA" id="ARBA00023033"/>
    </source>
</evidence>
<dbReference type="AlphaFoldDB" id="A0AB39S493"/>